<feature type="transmembrane region" description="Helical" evidence="7">
    <location>
        <begin position="38"/>
        <end position="58"/>
    </location>
</feature>
<dbReference type="EMBL" id="CZQC01000003">
    <property type="protein sequence ID" value="CUS40073.1"/>
    <property type="molecule type" value="Genomic_DNA"/>
</dbReference>
<feature type="domain" description="POTRA" evidence="9">
    <location>
        <begin position="62"/>
        <end position="125"/>
    </location>
</feature>
<keyword evidence="3 10" id="KW-0132">Cell division</keyword>
<evidence type="ECO:0000256" key="5">
    <source>
        <dbReference type="ARBA" id="ARBA00022989"/>
    </source>
</evidence>
<evidence type="ECO:0000256" key="7">
    <source>
        <dbReference type="SAM" id="Phobius"/>
    </source>
</evidence>
<sequence>MAAKPRKLKKEPRRGATPLVEKPTREFRWPTIAIKIHWAWLVTPVVLVAGFYAAQWMMVRWPITGIEVEGRLSVWTPEKIAEKVVWVKDQGFFTADLQTVHDVVAELPLLTNVVIRKKWPGTIVISAYEDVAMAAWNDDKLLSINGSLMAIPEGFNASNLAKIKSNAEYTDIAVRGFRKVQQMLSDMGVTVTELTISDTGSVDIVLSNHWQVAFGRRNFEERVRRLHRLLQKLPNQNVAMVDLRYGKGAAIGWQSVQEKG</sequence>
<evidence type="ECO:0000259" key="9">
    <source>
        <dbReference type="Pfam" id="PF08478"/>
    </source>
</evidence>
<protein>
    <submittedName>
        <fullName evidence="10">Cell division protein FtsQ</fullName>
    </submittedName>
</protein>
<keyword evidence="2" id="KW-0997">Cell inner membrane</keyword>
<dbReference type="PANTHER" id="PTHR35851:SF1">
    <property type="entry name" value="CELL DIVISION PROTEIN FTSQ"/>
    <property type="match status" value="1"/>
</dbReference>
<dbReference type="InterPro" id="IPR005548">
    <property type="entry name" value="Cell_div_FtsQ/DivIB_C"/>
</dbReference>
<feature type="domain" description="Cell division protein FtsQ/DivIB C-terminal" evidence="8">
    <location>
        <begin position="134"/>
        <end position="244"/>
    </location>
</feature>
<evidence type="ECO:0000256" key="2">
    <source>
        <dbReference type="ARBA" id="ARBA00022519"/>
    </source>
</evidence>
<keyword evidence="5 7" id="KW-1133">Transmembrane helix</keyword>
<dbReference type="AlphaFoldDB" id="A0A160T9B4"/>
<evidence type="ECO:0000256" key="4">
    <source>
        <dbReference type="ARBA" id="ARBA00022692"/>
    </source>
</evidence>
<keyword evidence="1" id="KW-1003">Cell membrane</keyword>
<evidence type="ECO:0000256" key="3">
    <source>
        <dbReference type="ARBA" id="ARBA00022618"/>
    </source>
</evidence>
<name>A0A160T9B4_9ZZZZ</name>
<organism evidence="10">
    <name type="scientific">hydrothermal vent metagenome</name>
    <dbReference type="NCBI Taxonomy" id="652676"/>
    <lineage>
        <taxon>unclassified sequences</taxon>
        <taxon>metagenomes</taxon>
        <taxon>ecological metagenomes</taxon>
    </lineage>
</organism>
<gene>
    <name evidence="10" type="ORF">MGWOODY_Tha1042</name>
</gene>
<dbReference type="Gene3D" id="3.10.20.310">
    <property type="entry name" value="membrane protein fhac"/>
    <property type="match status" value="1"/>
</dbReference>
<evidence type="ECO:0000256" key="1">
    <source>
        <dbReference type="ARBA" id="ARBA00022475"/>
    </source>
</evidence>
<evidence type="ECO:0000259" key="8">
    <source>
        <dbReference type="Pfam" id="PF03799"/>
    </source>
</evidence>
<evidence type="ECO:0000313" key="10">
    <source>
        <dbReference type="EMBL" id="CUS40073.1"/>
    </source>
</evidence>
<dbReference type="Pfam" id="PF08478">
    <property type="entry name" value="POTRA_1"/>
    <property type="match status" value="1"/>
</dbReference>
<dbReference type="InterPro" id="IPR045335">
    <property type="entry name" value="FtsQ_C_sf"/>
</dbReference>
<accession>A0A160T9B4</accession>
<dbReference type="GO" id="GO:0090529">
    <property type="term" value="P:cell septum assembly"/>
    <property type="evidence" value="ECO:0007669"/>
    <property type="project" value="InterPro"/>
</dbReference>
<dbReference type="PANTHER" id="PTHR35851">
    <property type="entry name" value="CELL DIVISION PROTEIN FTSQ"/>
    <property type="match status" value="1"/>
</dbReference>
<keyword evidence="6" id="KW-0131">Cell cycle</keyword>
<proteinExistence type="predicted"/>
<dbReference type="Pfam" id="PF03799">
    <property type="entry name" value="FtsQ_DivIB_C"/>
    <property type="match status" value="1"/>
</dbReference>
<evidence type="ECO:0000256" key="6">
    <source>
        <dbReference type="ARBA" id="ARBA00023306"/>
    </source>
</evidence>
<keyword evidence="7" id="KW-0472">Membrane</keyword>
<keyword evidence="4 7" id="KW-0812">Transmembrane</keyword>
<dbReference type="Gene3D" id="3.40.50.11690">
    <property type="entry name" value="Cell division protein FtsQ/DivIB"/>
    <property type="match status" value="1"/>
</dbReference>
<dbReference type="InterPro" id="IPR013685">
    <property type="entry name" value="POTRA_FtsQ_type"/>
</dbReference>
<reference evidence="10" key="1">
    <citation type="submission" date="2015-10" db="EMBL/GenBank/DDBJ databases">
        <authorList>
            <person name="Gilbert D.G."/>
        </authorList>
    </citation>
    <scope>NUCLEOTIDE SEQUENCE</scope>
</reference>
<dbReference type="InterPro" id="IPR026579">
    <property type="entry name" value="FtsQ"/>
</dbReference>